<evidence type="ECO:0000256" key="1">
    <source>
        <dbReference type="ARBA" id="ARBA00023015"/>
    </source>
</evidence>
<evidence type="ECO:0000256" key="2">
    <source>
        <dbReference type="ARBA" id="ARBA00023163"/>
    </source>
</evidence>
<dbReference type="InterPro" id="IPR005202">
    <property type="entry name" value="TF_GRAS"/>
</dbReference>
<feature type="region of interest" description="Disordered" evidence="4">
    <location>
        <begin position="231"/>
        <end position="261"/>
    </location>
</feature>
<feature type="region of interest" description="Leucine repeat I (LRI)" evidence="3">
    <location>
        <begin position="264"/>
        <end position="324"/>
    </location>
</feature>
<organism evidence="5 6">
    <name type="scientific">Miscanthus lutarioriparius</name>
    <dbReference type="NCBI Taxonomy" id="422564"/>
    <lineage>
        <taxon>Eukaryota</taxon>
        <taxon>Viridiplantae</taxon>
        <taxon>Streptophyta</taxon>
        <taxon>Embryophyta</taxon>
        <taxon>Tracheophyta</taxon>
        <taxon>Spermatophyta</taxon>
        <taxon>Magnoliopsida</taxon>
        <taxon>Liliopsida</taxon>
        <taxon>Poales</taxon>
        <taxon>Poaceae</taxon>
        <taxon>PACMAD clade</taxon>
        <taxon>Panicoideae</taxon>
        <taxon>Andropogonodae</taxon>
        <taxon>Andropogoneae</taxon>
        <taxon>Saccharinae</taxon>
        <taxon>Miscanthus</taxon>
    </lineage>
</organism>
<keyword evidence="6" id="KW-1185">Reference proteome</keyword>
<accession>A0A811PX05</accession>
<reference evidence="5" key="1">
    <citation type="submission" date="2020-10" db="EMBL/GenBank/DDBJ databases">
        <authorList>
            <person name="Han B."/>
            <person name="Lu T."/>
            <person name="Zhao Q."/>
            <person name="Huang X."/>
            <person name="Zhao Y."/>
        </authorList>
    </citation>
    <scope>NUCLEOTIDE SEQUENCE</scope>
</reference>
<keyword evidence="2" id="KW-0804">Transcription</keyword>
<feature type="short sequence motif" description="VHIID" evidence="3">
    <location>
        <begin position="376"/>
        <end position="380"/>
    </location>
</feature>
<feature type="region of interest" description="Disordered" evidence="4">
    <location>
        <begin position="492"/>
        <end position="511"/>
    </location>
</feature>
<comment type="caution">
    <text evidence="5">The sequence shown here is derived from an EMBL/GenBank/DDBJ whole genome shotgun (WGS) entry which is preliminary data.</text>
</comment>
<dbReference type="PANTHER" id="PTHR31636">
    <property type="entry name" value="OSJNBA0084A10.13 PROTEIN-RELATED"/>
    <property type="match status" value="1"/>
</dbReference>
<sequence>MAAGPLPPEELDLDFLLHPDPPSPSVFLDLPPTPPPSYLDDDDMVLPYISHLLMEEEDAHADSFFYQYPDHPALLHAQQPFADILADAAAACSTSSTATATTTSPSSFTSVDAPQDQGQGTSDSDHSPNTNGRDANADMATSAFLKGMEEATKLLPSNTTTLLLHDARGRKNRHATATDDDGDPELRRANKLVLPAETADEADARRMFDELMIHERDDICINMKGVQQQQGQGLLATSTDDTDSTQKPTRRRRRRGSAAGDGPVDLHALLLRCAQAVSTDDRAAAQDLLAHIRRHSSPTGDAAQRLAHCFAEGLEARLAGTGSRLYRSLMLRRTSVADFLRAYRLYMATCCCKKVAFTFSNKTIRDAIAGGARRRLHIVDYGLGYGFQWPGLLRGIAARDGGPPELVRITGIDLPQPGFRPAHQIEDTGRRLSDCARQLGVPFEFRGIAAKREDVSPEDLDIDPAAEVLVVISLCHFRLLTDEIEISVAAATPCRPRPSPSPSPSPRDQVLGNIRRMRPDVFIHGVVSGGYATTYFPTRFREALFYYSAQFDLLDATVPRDSPERLLLERDIFGRAAMNVVACEGADRVERPETYRQWQTRNQRAGLRQLPLEPAVVKVVMDKVKDNYHRDFVVDEDQGWLLHRWKGRVLYGLSSWVAC</sequence>
<proteinExistence type="inferred from homology"/>
<gene>
    <name evidence="5" type="ORF">NCGR_LOCUS36209</name>
</gene>
<keyword evidence="1" id="KW-0805">Transcription regulation</keyword>
<protein>
    <submittedName>
        <fullName evidence="5">Uncharacterized protein</fullName>
    </submittedName>
</protein>
<dbReference type="Proteomes" id="UP000604825">
    <property type="component" value="Unassembled WGS sequence"/>
</dbReference>
<dbReference type="Pfam" id="PF03514">
    <property type="entry name" value="GRAS"/>
    <property type="match status" value="1"/>
</dbReference>
<feature type="compositionally biased region" description="Pro residues" evidence="4">
    <location>
        <begin position="495"/>
        <end position="505"/>
    </location>
</feature>
<feature type="compositionally biased region" description="Low complexity" evidence="4">
    <location>
        <begin position="98"/>
        <end position="110"/>
    </location>
</feature>
<name>A0A811PX05_9POAL</name>
<dbReference type="PROSITE" id="PS50985">
    <property type="entry name" value="GRAS"/>
    <property type="match status" value="1"/>
</dbReference>
<evidence type="ECO:0000256" key="4">
    <source>
        <dbReference type="SAM" id="MobiDB-lite"/>
    </source>
</evidence>
<evidence type="ECO:0000313" key="6">
    <source>
        <dbReference type="Proteomes" id="UP000604825"/>
    </source>
</evidence>
<feature type="region of interest" description="Disordered" evidence="4">
    <location>
        <begin position="98"/>
        <end position="136"/>
    </location>
</feature>
<comment type="caution">
    <text evidence="3">Lacks conserved residue(s) required for the propagation of feature annotation.</text>
</comment>
<dbReference type="AlphaFoldDB" id="A0A811PX05"/>
<feature type="compositionally biased region" description="Polar residues" evidence="4">
    <location>
        <begin position="116"/>
        <end position="133"/>
    </location>
</feature>
<dbReference type="OrthoDB" id="47276at2759"/>
<evidence type="ECO:0000256" key="3">
    <source>
        <dbReference type="PROSITE-ProRule" id="PRU01191"/>
    </source>
</evidence>
<feature type="region of interest" description="Leucine repeat II (LRII)" evidence="3">
    <location>
        <begin position="427"/>
        <end position="459"/>
    </location>
</feature>
<feature type="region of interest" description="SAW" evidence="3">
    <location>
        <begin position="582"/>
        <end position="657"/>
    </location>
</feature>
<evidence type="ECO:0000313" key="5">
    <source>
        <dbReference type="EMBL" id="CAD6252560.1"/>
    </source>
</evidence>
<comment type="similarity">
    <text evidence="3">Belongs to the GRAS family.</text>
</comment>
<dbReference type="EMBL" id="CAJGYO010000009">
    <property type="protein sequence ID" value="CAD6252560.1"/>
    <property type="molecule type" value="Genomic_DNA"/>
</dbReference>